<dbReference type="EnsemblPlants" id="AET3Gv20996900.2">
    <property type="protein sequence ID" value="AET3Gv20996900.2"/>
    <property type="gene ID" value="AET3Gv20996900"/>
</dbReference>
<dbReference type="Gramene" id="AET3Gv20996900.4">
    <property type="protein sequence ID" value="AET3Gv20996900.4"/>
    <property type="gene ID" value="AET3Gv20996900"/>
</dbReference>
<name>A0A453GFU3_AEGTS</name>
<organism evidence="1 2">
    <name type="scientific">Aegilops tauschii subsp. strangulata</name>
    <name type="common">Goatgrass</name>
    <dbReference type="NCBI Taxonomy" id="200361"/>
    <lineage>
        <taxon>Eukaryota</taxon>
        <taxon>Viridiplantae</taxon>
        <taxon>Streptophyta</taxon>
        <taxon>Embryophyta</taxon>
        <taxon>Tracheophyta</taxon>
        <taxon>Spermatophyta</taxon>
        <taxon>Magnoliopsida</taxon>
        <taxon>Liliopsida</taxon>
        <taxon>Poales</taxon>
        <taxon>Poaceae</taxon>
        <taxon>BOP clade</taxon>
        <taxon>Pooideae</taxon>
        <taxon>Triticodae</taxon>
        <taxon>Triticeae</taxon>
        <taxon>Triticinae</taxon>
        <taxon>Aegilops</taxon>
    </lineage>
</organism>
<accession>A0A453GFU3</accession>
<sequence>MGRSQTGVRRLLTAHRAQYRRCLLHGPPRRAIPLCKTFFITYMCCICAIMSQKKTYMCYWWVIFCNCEDNFRDVPPEVIAPLLLGIDID</sequence>
<dbReference type="Proteomes" id="UP000015105">
    <property type="component" value="Chromosome 3D"/>
</dbReference>
<protein>
    <submittedName>
        <fullName evidence="1">Uncharacterized protein</fullName>
    </submittedName>
</protein>
<reference evidence="1" key="4">
    <citation type="submission" date="2019-03" db="UniProtKB">
        <authorList>
            <consortium name="EnsemblPlants"/>
        </authorList>
    </citation>
    <scope>IDENTIFICATION</scope>
</reference>
<reference evidence="1" key="5">
    <citation type="journal article" date="2021" name="G3 (Bethesda)">
        <title>Aegilops tauschii genome assembly Aet v5.0 features greater sequence contiguity and improved annotation.</title>
        <authorList>
            <person name="Wang L."/>
            <person name="Zhu T."/>
            <person name="Rodriguez J.C."/>
            <person name="Deal K.R."/>
            <person name="Dubcovsky J."/>
            <person name="McGuire P.E."/>
            <person name="Lux T."/>
            <person name="Spannagl M."/>
            <person name="Mayer K.F.X."/>
            <person name="Baldrich P."/>
            <person name="Meyers B.C."/>
            <person name="Huo N."/>
            <person name="Gu Y.Q."/>
            <person name="Zhou H."/>
            <person name="Devos K.M."/>
            <person name="Bennetzen J.L."/>
            <person name="Unver T."/>
            <person name="Budak H."/>
            <person name="Gulick P.J."/>
            <person name="Galiba G."/>
            <person name="Kalapos B."/>
            <person name="Nelson D.R."/>
            <person name="Li P."/>
            <person name="You F.M."/>
            <person name="Luo M.C."/>
            <person name="Dvorak J."/>
        </authorList>
    </citation>
    <scope>NUCLEOTIDE SEQUENCE [LARGE SCALE GENOMIC DNA]</scope>
    <source>
        <strain evidence="1">cv. AL8/78</strain>
    </source>
</reference>
<evidence type="ECO:0000313" key="1">
    <source>
        <dbReference type="EnsemblPlants" id="AET3Gv20996900.2"/>
    </source>
</evidence>
<reference evidence="2" key="2">
    <citation type="journal article" date="2017" name="Nat. Plants">
        <title>The Aegilops tauschii genome reveals multiple impacts of transposons.</title>
        <authorList>
            <person name="Zhao G."/>
            <person name="Zou C."/>
            <person name="Li K."/>
            <person name="Wang K."/>
            <person name="Li T."/>
            <person name="Gao L."/>
            <person name="Zhang X."/>
            <person name="Wang H."/>
            <person name="Yang Z."/>
            <person name="Liu X."/>
            <person name="Jiang W."/>
            <person name="Mao L."/>
            <person name="Kong X."/>
            <person name="Jiao Y."/>
            <person name="Jia J."/>
        </authorList>
    </citation>
    <scope>NUCLEOTIDE SEQUENCE [LARGE SCALE GENOMIC DNA]</scope>
    <source>
        <strain evidence="2">cv. AL8/78</strain>
    </source>
</reference>
<keyword evidence="2" id="KW-1185">Reference proteome</keyword>
<dbReference type="EnsemblPlants" id="AET3Gv20996900.4">
    <property type="protein sequence ID" value="AET3Gv20996900.4"/>
    <property type="gene ID" value="AET3Gv20996900"/>
</dbReference>
<reference evidence="1" key="3">
    <citation type="journal article" date="2017" name="Nature">
        <title>Genome sequence of the progenitor of the wheat D genome Aegilops tauschii.</title>
        <authorList>
            <person name="Luo M.C."/>
            <person name="Gu Y.Q."/>
            <person name="Puiu D."/>
            <person name="Wang H."/>
            <person name="Twardziok S.O."/>
            <person name="Deal K.R."/>
            <person name="Huo N."/>
            <person name="Zhu T."/>
            <person name="Wang L."/>
            <person name="Wang Y."/>
            <person name="McGuire P.E."/>
            <person name="Liu S."/>
            <person name="Long H."/>
            <person name="Ramasamy R.K."/>
            <person name="Rodriguez J.C."/>
            <person name="Van S.L."/>
            <person name="Yuan L."/>
            <person name="Wang Z."/>
            <person name="Xia Z."/>
            <person name="Xiao L."/>
            <person name="Anderson O.D."/>
            <person name="Ouyang S."/>
            <person name="Liang Y."/>
            <person name="Zimin A.V."/>
            <person name="Pertea G."/>
            <person name="Qi P."/>
            <person name="Bennetzen J.L."/>
            <person name="Dai X."/>
            <person name="Dawson M.W."/>
            <person name="Muller H.G."/>
            <person name="Kugler K."/>
            <person name="Rivarola-Duarte L."/>
            <person name="Spannagl M."/>
            <person name="Mayer K.F.X."/>
            <person name="Lu F.H."/>
            <person name="Bevan M.W."/>
            <person name="Leroy P."/>
            <person name="Li P."/>
            <person name="You F.M."/>
            <person name="Sun Q."/>
            <person name="Liu Z."/>
            <person name="Lyons E."/>
            <person name="Wicker T."/>
            <person name="Salzberg S.L."/>
            <person name="Devos K.M."/>
            <person name="Dvorak J."/>
        </authorList>
    </citation>
    <scope>NUCLEOTIDE SEQUENCE [LARGE SCALE GENOMIC DNA]</scope>
    <source>
        <strain evidence="1">cv. AL8/78</strain>
    </source>
</reference>
<evidence type="ECO:0000313" key="2">
    <source>
        <dbReference type="Proteomes" id="UP000015105"/>
    </source>
</evidence>
<dbReference type="Gramene" id="AET3Gv20996900.2">
    <property type="protein sequence ID" value="AET3Gv20996900.2"/>
    <property type="gene ID" value="AET3Gv20996900"/>
</dbReference>
<proteinExistence type="predicted"/>
<dbReference type="AlphaFoldDB" id="A0A453GFU3"/>
<reference evidence="2" key="1">
    <citation type="journal article" date="2014" name="Science">
        <title>Ancient hybridizations among the ancestral genomes of bread wheat.</title>
        <authorList>
            <consortium name="International Wheat Genome Sequencing Consortium,"/>
            <person name="Marcussen T."/>
            <person name="Sandve S.R."/>
            <person name="Heier L."/>
            <person name="Spannagl M."/>
            <person name="Pfeifer M."/>
            <person name="Jakobsen K.S."/>
            <person name="Wulff B.B."/>
            <person name="Steuernagel B."/>
            <person name="Mayer K.F."/>
            <person name="Olsen O.A."/>
        </authorList>
    </citation>
    <scope>NUCLEOTIDE SEQUENCE [LARGE SCALE GENOMIC DNA]</scope>
    <source>
        <strain evidence="2">cv. AL8/78</strain>
    </source>
</reference>